<keyword evidence="2" id="KW-1185">Reference proteome</keyword>
<sequence>MLYNIVEGKPVVVESVAFLSKKVLLNELDNSQSQKFTQIFRLIQTIIALPSKLERRLPEAQLA</sequence>
<dbReference type="Proteomes" id="UP000718564">
    <property type="component" value="Unassembled WGS sequence"/>
</dbReference>
<proteinExistence type="predicted"/>
<comment type="caution">
    <text evidence="1">The sequence shown here is derived from an EMBL/GenBank/DDBJ whole genome shotgun (WGS) entry which is preliminary data.</text>
</comment>
<evidence type="ECO:0000313" key="1">
    <source>
        <dbReference type="EMBL" id="NMG18455.1"/>
    </source>
</evidence>
<protein>
    <submittedName>
        <fullName evidence="1">Uncharacterized protein</fullName>
    </submittedName>
</protein>
<gene>
    <name evidence="1" type="ORF">DP116_02925</name>
</gene>
<accession>A0ABX1P4A0</accession>
<reference evidence="1 2" key="1">
    <citation type="submission" date="2018-06" db="EMBL/GenBank/DDBJ databases">
        <title>Comparative genomics of Brasilonema spp. strains.</title>
        <authorList>
            <person name="Alvarenga D.O."/>
            <person name="Fiore M.F."/>
            <person name="Varani A.M."/>
        </authorList>
    </citation>
    <scope>NUCLEOTIDE SEQUENCE [LARGE SCALE GENOMIC DNA]</scope>
    <source>
        <strain evidence="1 2">SPC951</strain>
    </source>
</reference>
<dbReference type="EMBL" id="QMEB01000012">
    <property type="protein sequence ID" value="NMG18455.1"/>
    <property type="molecule type" value="Genomic_DNA"/>
</dbReference>
<evidence type="ECO:0000313" key="2">
    <source>
        <dbReference type="Proteomes" id="UP000718564"/>
    </source>
</evidence>
<organism evidence="1 2">
    <name type="scientific">Brasilonema bromeliae SPC951</name>
    <dbReference type="NCBI Taxonomy" id="385972"/>
    <lineage>
        <taxon>Bacteria</taxon>
        <taxon>Bacillati</taxon>
        <taxon>Cyanobacteriota</taxon>
        <taxon>Cyanophyceae</taxon>
        <taxon>Nostocales</taxon>
        <taxon>Scytonemataceae</taxon>
        <taxon>Brasilonema</taxon>
        <taxon>Bromeliae group (in: Brasilonema)</taxon>
    </lineage>
</organism>
<name>A0ABX1P4A0_9CYAN</name>